<feature type="region of interest" description="Disordered" evidence="1">
    <location>
        <begin position="112"/>
        <end position="140"/>
    </location>
</feature>
<dbReference type="AlphaFoldDB" id="A0AAV7VRU3"/>
<keyword evidence="3" id="KW-1185">Reference proteome</keyword>
<comment type="caution">
    <text evidence="2">The sequence shown here is derived from an EMBL/GenBank/DDBJ whole genome shotgun (WGS) entry which is preliminary data.</text>
</comment>
<organism evidence="2 3">
    <name type="scientific">Pleurodeles waltl</name>
    <name type="common">Iberian ribbed newt</name>
    <dbReference type="NCBI Taxonomy" id="8319"/>
    <lineage>
        <taxon>Eukaryota</taxon>
        <taxon>Metazoa</taxon>
        <taxon>Chordata</taxon>
        <taxon>Craniata</taxon>
        <taxon>Vertebrata</taxon>
        <taxon>Euteleostomi</taxon>
        <taxon>Amphibia</taxon>
        <taxon>Batrachia</taxon>
        <taxon>Caudata</taxon>
        <taxon>Salamandroidea</taxon>
        <taxon>Salamandridae</taxon>
        <taxon>Pleurodelinae</taxon>
        <taxon>Pleurodeles</taxon>
    </lineage>
</organism>
<dbReference type="Proteomes" id="UP001066276">
    <property type="component" value="Chromosome 2_1"/>
</dbReference>
<evidence type="ECO:0000313" key="3">
    <source>
        <dbReference type="Proteomes" id="UP001066276"/>
    </source>
</evidence>
<feature type="compositionally biased region" description="Basic and acidic residues" evidence="1">
    <location>
        <begin position="120"/>
        <end position="136"/>
    </location>
</feature>
<accession>A0AAV7VRU3</accession>
<sequence>MHIQPKQSPQVKKTNRRLNVSKLERHSLHQNLSENLNSKLDHFSFATNCAAEYWEAFRDVVYNTAVAHLDQNTHKDQHWFDDNDEDIQKLLEEKRQTSSKTLHLPPRRQATIPSNARCKQRSERCKTPGSAERQDSPRQVGGHLVRMPDIRLPKRLFYGELAVGKCTQGGQKKRFKDTLKVSLKTFDTDSDSWEILAQDPPAWRSCINKGAISYEQSRIAEVQK</sequence>
<proteinExistence type="predicted"/>
<protein>
    <submittedName>
        <fullName evidence="2">Uncharacterized protein</fullName>
    </submittedName>
</protein>
<reference evidence="2" key="1">
    <citation type="journal article" date="2022" name="bioRxiv">
        <title>Sequencing and chromosome-scale assembly of the giantPleurodeles waltlgenome.</title>
        <authorList>
            <person name="Brown T."/>
            <person name="Elewa A."/>
            <person name="Iarovenko S."/>
            <person name="Subramanian E."/>
            <person name="Araus A.J."/>
            <person name="Petzold A."/>
            <person name="Susuki M."/>
            <person name="Suzuki K.-i.T."/>
            <person name="Hayashi T."/>
            <person name="Toyoda A."/>
            <person name="Oliveira C."/>
            <person name="Osipova E."/>
            <person name="Leigh N.D."/>
            <person name="Simon A."/>
            <person name="Yun M.H."/>
        </authorList>
    </citation>
    <scope>NUCLEOTIDE SEQUENCE</scope>
    <source>
        <strain evidence="2">20211129_DDA</strain>
        <tissue evidence="2">Liver</tissue>
    </source>
</reference>
<name>A0AAV7VRU3_PLEWA</name>
<evidence type="ECO:0000256" key="1">
    <source>
        <dbReference type="SAM" id="MobiDB-lite"/>
    </source>
</evidence>
<gene>
    <name evidence="2" type="ORF">NDU88_006843</name>
</gene>
<evidence type="ECO:0000313" key="2">
    <source>
        <dbReference type="EMBL" id="KAJ1203048.1"/>
    </source>
</evidence>
<dbReference type="EMBL" id="JANPWB010000003">
    <property type="protein sequence ID" value="KAJ1203048.1"/>
    <property type="molecule type" value="Genomic_DNA"/>
</dbReference>